<dbReference type="AlphaFoldDB" id="A0A8J6YNK0"/>
<feature type="active site" evidence="7 8">
    <location>
        <position position="156"/>
    </location>
</feature>
<feature type="domain" description="Semialdehyde dehydrogenase NAD-binding" evidence="9">
    <location>
        <begin position="6"/>
        <end position="148"/>
    </location>
</feature>
<dbReference type="InterPro" id="IPR000706">
    <property type="entry name" value="AGPR_type-1"/>
</dbReference>
<comment type="catalytic activity">
    <reaction evidence="6 7">
        <text>N-acetyl-L-glutamate 5-semialdehyde + phosphate + NADP(+) = N-acetyl-L-glutamyl 5-phosphate + NADPH + H(+)</text>
        <dbReference type="Rhea" id="RHEA:21588"/>
        <dbReference type="ChEBI" id="CHEBI:15378"/>
        <dbReference type="ChEBI" id="CHEBI:29123"/>
        <dbReference type="ChEBI" id="CHEBI:43474"/>
        <dbReference type="ChEBI" id="CHEBI:57783"/>
        <dbReference type="ChEBI" id="CHEBI:57936"/>
        <dbReference type="ChEBI" id="CHEBI:58349"/>
        <dbReference type="EC" id="1.2.1.38"/>
    </reaction>
</comment>
<dbReference type="SUPFAM" id="SSF51735">
    <property type="entry name" value="NAD(P)-binding Rossmann-fold domains"/>
    <property type="match status" value="1"/>
</dbReference>
<keyword evidence="4 7" id="KW-0521">NADP</keyword>
<sequence length="352" mass="38096">MTEKTRVAILGASGYTGAELVRFLVHHPKVSIVALSANRKAGQTMGSVFPHLAPYDLPVLTSIDEVDFAGVDFVFCALPHGTTQALVRSLLEGPHGGRLRIADLSADFRLTDAADYETWYGHPHQAPELQEEAVYGLVERNRQAIRSARLVAVPGCYPTSALLPLWPLLEAGVVEADPLIVDSKSGASGGGRDPKEGMLHCEVSEGVYAYGIGSHRHGPEIDQELSLAAGRPVRVTFTPHLMPMNRGILSTIYARLKDGVCMADARKVLEDRYRDEAFVHVVPEGTLVHTRHVRGSNLALIGLHEDRTPGRVIVTCVEDNLVKGASGQAIQNMNVMLGFEETTGIAQAPMFP</sequence>
<evidence type="ECO:0000256" key="7">
    <source>
        <dbReference type="HAMAP-Rule" id="MF_00150"/>
    </source>
</evidence>
<keyword evidence="2 7" id="KW-0055">Arginine biosynthesis</keyword>
<reference evidence="10" key="1">
    <citation type="submission" date="2020-10" db="EMBL/GenBank/DDBJ databases">
        <title>Genome sequence of the unusual species of purple photosynthetic bacteria, Phaeovibrio sulfidiphilus DSM 23193, type strain.</title>
        <authorList>
            <person name="Kyndt J.A."/>
            <person name="Meyer T.E."/>
        </authorList>
    </citation>
    <scope>NUCLEOTIDE SEQUENCE</scope>
    <source>
        <strain evidence="10">DSM 23193</strain>
    </source>
</reference>
<dbReference type="CDD" id="cd23934">
    <property type="entry name" value="AGPR_1_C"/>
    <property type="match status" value="1"/>
</dbReference>
<dbReference type="SUPFAM" id="SSF55347">
    <property type="entry name" value="Glyceraldehyde-3-phosphate dehydrogenase-like, C-terminal domain"/>
    <property type="match status" value="1"/>
</dbReference>
<keyword evidence="7" id="KW-0963">Cytoplasm</keyword>
<dbReference type="GO" id="GO:0051287">
    <property type="term" value="F:NAD binding"/>
    <property type="evidence" value="ECO:0007669"/>
    <property type="project" value="InterPro"/>
</dbReference>
<comment type="subcellular location">
    <subcellularLocation>
        <location evidence="7">Cytoplasm</location>
    </subcellularLocation>
</comment>
<evidence type="ECO:0000256" key="5">
    <source>
        <dbReference type="ARBA" id="ARBA00023002"/>
    </source>
</evidence>
<keyword evidence="11" id="KW-1185">Reference proteome</keyword>
<dbReference type="Proteomes" id="UP000631034">
    <property type="component" value="Unassembled WGS sequence"/>
</dbReference>
<name>A0A8J6YNK0_9PROT</name>
<keyword evidence="3 7" id="KW-0028">Amino-acid biosynthesis</keyword>
<comment type="function">
    <text evidence="7">Catalyzes the NADPH-dependent reduction of N-acetyl-5-glutamyl phosphate to yield N-acetyl-L-glutamate 5-semialdehyde.</text>
</comment>
<protein>
    <recommendedName>
        <fullName evidence="7">N-acetyl-gamma-glutamyl-phosphate reductase</fullName>
        <shortName evidence="7">AGPR</shortName>
        <ecNumber evidence="7">1.2.1.38</ecNumber>
    </recommendedName>
    <alternativeName>
        <fullName evidence="7">N-acetyl-glutamate semialdehyde dehydrogenase</fullName>
        <shortName evidence="7">NAGSA dehydrogenase</shortName>
    </alternativeName>
</protein>
<dbReference type="SMART" id="SM00859">
    <property type="entry name" value="Semialdhyde_dh"/>
    <property type="match status" value="1"/>
</dbReference>
<evidence type="ECO:0000256" key="2">
    <source>
        <dbReference type="ARBA" id="ARBA00022571"/>
    </source>
</evidence>
<dbReference type="InterPro" id="IPR000534">
    <property type="entry name" value="Semialdehyde_DH_NAD-bd"/>
</dbReference>
<gene>
    <name evidence="7" type="primary">argC</name>
    <name evidence="10" type="ORF">IHV25_00910</name>
</gene>
<evidence type="ECO:0000259" key="9">
    <source>
        <dbReference type="SMART" id="SM00859"/>
    </source>
</evidence>
<dbReference type="GO" id="GO:0005737">
    <property type="term" value="C:cytoplasm"/>
    <property type="evidence" value="ECO:0007669"/>
    <property type="project" value="UniProtKB-SubCell"/>
</dbReference>
<dbReference type="Pfam" id="PF22698">
    <property type="entry name" value="Semialdhyde_dhC_1"/>
    <property type="match status" value="1"/>
</dbReference>
<evidence type="ECO:0000256" key="1">
    <source>
        <dbReference type="ARBA" id="ARBA00004862"/>
    </source>
</evidence>
<evidence type="ECO:0000256" key="4">
    <source>
        <dbReference type="ARBA" id="ARBA00022857"/>
    </source>
</evidence>
<dbReference type="InterPro" id="IPR036291">
    <property type="entry name" value="NAD(P)-bd_dom_sf"/>
</dbReference>
<dbReference type="UniPathway" id="UPA00068">
    <property type="reaction ID" value="UER00108"/>
</dbReference>
<dbReference type="PROSITE" id="PS01224">
    <property type="entry name" value="ARGC"/>
    <property type="match status" value="1"/>
</dbReference>
<dbReference type="Gene3D" id="3.30.360.10">
    <property type="entry name" value="Dihydrodipicolinate Reductase, domain 2"/>
    <property type="match status" value="1"/>
</dbReference>
<evidence type="ECO:0000313" key="11">
    <source>
        <dbReference type="Proteomes" id="UP000631034"/>
    </source>
</evidence>
<keyword evidence="5 7" id="KW-0560">Oxidoreductase</keyword>
<dbReference type="HAMAP" id="MF_00150">
    <property type="entry name" value="ArgC_type1"/>
    <property type="match status" value="1"/>
</dbReference>
<accession>A0A8J6YNK0</accession>
<evidence type="ECO:0000313" key="10">
    <source>
        <dbReference type="EMBL" id="MBE1236217.1"/>
    </source>
</evidence>
<evidence type="ECO:0000256" key="6">
    <source>
        <dbReference type="ARBA" id="ARBA00050557"/>
    </source>
</evidence>
<dbReference type="Pfam" id="PF01118">
    <property type="entry name" value="Semialdhyde_dh"/>
    <property type="match status" value="1"/>
</dbReference>
<dbReference type="GO" id="GO:0006526">
    <property type="term" value="P:L-arginine biosynthetic process"/>
    <property type="evidence" value="ECO:0007669"/>
    <property type="project" value="UniProtKB-UniRule"/>
</dbReference>
<evidence type="ECO:0000256" key="8">
    <source>
        <dbReference type="PROSITE-ProRule" id="PRU10010"/>
    </source>
</evidence>
<dbReference type="RefSeq" id="WP_192533088.1">
    <property type="nucleotide sequence ID" value="NZ_JACZHT010000001.1"/>
</dbReference>
<evidence type="ECO:0000256" key="3">
    <source>
        <dbReference type="ARBA" id="ARBA00022605"/>
    </source>
</evidence>
<dbReference type="GO" id="GO:0070401">
    <property type="term" value="F:NADP+ binding"/>
    <property type="evidence" value="ECO:0007669"/>
    <property type="project" value="InterPro"/>
</dbReference>
<comment type="pathway">
    <text evidence="1 7">Amino-acid biosynthesis; L-arginine biosynthesis; N(2)-acetyl-L-ornithine from L-glutamate: step 3/4.</text>
</comment>
<dbReference type="Gene3D" id="3.40.50.720">
    <property type="entry name" value="NAD(P)-binding Rossmann-like Domain"/>
    <property type="match status" value="1"/>
</dbReference>
<dbReference type="EMBL" id="JACZHT010000001">
    <property type="protein sequence ID" value="MBE1236217.1"/>
    <property type="molecule type" value="Genomic_DNA"/>
</dbReference>
<dbReference type="InterPro" id="IPR023013">
    <property type="entry name" value="AGPR_AS"/>
</dbReference>
<dbReference type="CDD" id="cd17895">
    <property type="entry name" value="AGPR_1_N"/>
    <property type="match status" value="1"/>
</dbReference>
<comment type="similarity">
    <text evidence="7">Belongs to the NAGSA dehydrogenase family. Type 1 subfamily.</text>
</comment>
<dbReference type="FunFam" id="3.30.360.10:FF:000014">
    <property type="entry name" value="N-acetyl-gamma-glutamyl-phosphate reductase"/>
    <property type="match status" value="1"/>
</dbReference>
<dbReference type="EC" id="1.2.1.38" evidence="7"/>
<dbReference type="PANTHER" id="PTHR32338:SF10">
    <property type="entry name" value="N-ACETYL-GAMMA-GLUTAMYL-PHOSPHATE REDUCTASE, CHLOROPLASTIC-RELATED"/>
    <property type="match status" value="1"/>
</dbReference>
<dbReference type="InterPro" id="IPR050085">
    <property type="entry name" value="AGPR"/>
</dbReference>
<dbReference type="PANTHER" id="PTHR32338">
    <property type="entry name" value="N-ACETYL-GAMMA-GLUTAMYL-PHOSPHATE REDUCTASE, CHLOROPLASTIC-RELATED-RELATED"/>
    <property type="match status" value="1"/>
</dbReference>
<organism evidence="10 11">
    <name type="scientific">Phaeovibrio sulfidiphilus</name>
    <dbReference type="NCBI Taxonomy" id="1220600"/>
    <lineage>
        <taxon>Bacteria</taxon>
        <taxon>Pseudomonadati</taxon>
        <taxon>Pseudomonadota</taxon>
        <taxon>Alphaproteobacteria</taxon>
        <taxon>Rhodospirillales</taxon>
        <taxon>Rhodospirillaceae</taxon>
        <taxon>Phaeovibrio</taxon>
    </lineage>
</organism>
<dbReference type="NCBIfam" id="TIGR01850">
    <property type="entry name" value="argC"/>
    <property type="match status" value="1"/>
</dbReference>
<comment type="caution">
    <text evidence="10">The sequence shown here is derived from an EMBL/GenBank/DDBJ whole genome shotgun (WGS) entry which is preliminary data.</text>
</comment>
<dbReference type="InterPro" id="IPR058924">
    <property type="entry name" value="AGPR_dimerisation_dom"/>
</dbReference>
<dbReference type="GO" id="GO:0003942">
    <property type="term" value="F:N-acetyl-gamma-glutamyl-phosphate reductase activity"/>
    <property type="evidence" value="ECO:0007669"/>
    <property type="project" value="UniProtKB-UniRule"/>
</dbReference>
<proteinExistence type="inferred from homology"/>